<evidence type="ECO:0000256" key="3">
    <source>
        <dbReference type="ARBA" id="ARBA00011738"/>
    </source>
</evidence>
<comment type="cofactor">
    <cofactor evidence="10">
        <name>thiamine diphosphate</name>
        <dbReference type="ChEBI" id="CHEBI:58937"/>
    </cofactor>
    <text evidence="10">Binds 1 thiamine pyrophosphate per subunit.</text>
</comment>
<evidence type="ECO:0000256" key="2">
    <source>
        <dbReference type="ARBA" id="ARBA00011081"/>
    </source>
</evidence>
<dbReference type="GO" id="GO:0016114">
    <property type="term" value="P:terpenoid biosynthetic process"/>
    <property type="evidence" value="ECO:0007669"/>
    <property type="project" value="UniProtKB-UniRule"/>
</dbReference>
<dbReference type="FunFam" id="3.40.50.920:FF:000002">
    <property type="entry name" value="1-deoxy-D-xylulose-5-phosphate synthase"/>
    <property type="match status" value="1"/>
</dbReference>
<proteinExistence type="inferred from homology"/>
<dbReference type="PROSITE" id="PS00802">
    <property type="entry name" value="TRANSKETOLASE_2"/>
    <property type="match status" value="1"/>
</dbReference>
<dbReference type="PANTHER" id="PTHR43322">
    <property type="entry name" value="1-D-DEOXYXYLULOSE 5-PHOSPHATE SYNTHASE-RELATED"/>
    <property type="match status" value="1"/>
</dbReference>
<keyword evidence="8 10" id="KW-0786">Thiamine pyrophosphate</keyword>
<keyword evidence="4 10" id="KW-0808">Transferase</keyword>
<dbReference type="HAMAP" id="MF_00315">
    <property type="entry name" value="DXP_synth"/>
    <property type="match status" value="1"/>
</dbReference>
<dbReference type="Pfam" id="PF13292">
    <property type="entry name" value="DXP_synthase_N"/>
    <property type="match status" value="1"/>
</dbReference>
<feature type="binding site" evidence="10">
    <location>
        <position position="173"/>
    </location>
    <ligand>
        <name>Mg(2+)</name>
        <dbReference type="ChEBI" id="CHEBI:18420"/>
    </ligand>
</feature>
<dbReference type="Pfam" id="PF02779">
    <property type="entry name" value="Transket_pyr"/>
    <property type="match status" value="1"/>
</dbReference>
<dbReference type="GO" id="GO:0019288">
    <property type="term" value="P:isopentenyl diphosphate biosynthetic process, methylerythritol 4-phosphate pathway"/>
    <property type="evidence" value="ECO:0007669"/>
    <property type="project" value="TreeGrafter"/>
</dbReference>
<evidence type="ECO:0000256" key="1">
    <source>
        <dbReference type="ARBA" id="ARBA00004980"/>
    </source>
</evidence>
<dbReference type="InterPro" id="IPR049557">
    <property type="entry name" value="Transketolase_CS"/>
</dbReference>
<dbReference type="InterPro" id="IPR029061">
    <property type="entry name" value="THDP-binding"/>
</dbReference>
<dbReference type="Gene3D" id="3.40.50.920">
    <property type="match status" value="1"/>
</dbReference>
<dbReference type="GO" id="GO:0009228">
    <property type="term" value="P:thiamine biosynthetic process"/>
    <property type="evidence" value="ECO:0007669"/>
    <property type="project" value="UniProtKB-UniRule"/>
</dbReference>
<evidence type="ECO:0000256" key="7">
    <source>
        <dbReference type="ARBA" id="ARBA00022977"/>
    </source>
</evidence>
<dbReference type="SUPFAM" id="SSF52922">
    <property type="entry name" value="TK C-terminal domain-like"/>
    <property type="match status" value="1"/>
</dbReference>
<reference evidence="12" key="2">
    <citation type="submission" date="2020-09" db="EMBL/GenBank/DDBJ databases">
        <authorList>
            <person name="Sun Q."/>
            <person name="Zhou Y."/>
        </authorList>
    </citation>
    <scope>NUCLEOTIDE SEQUENCE</scope>
    <source>
        <strain evidence="12">CGMCC 1.16134</strain>
    </source>
</reference>
<evidence type="ECO:0000313" key="13">
    <source>
        <dbReference type="Proteomes" id="UP000637643"/>
    </source>
</evidence>
<name>A0A917C7Z6_9BACL</name>
<evidence type="ECO:0000256" key="5">
    <source>
        <dbReference type="ARBA" id="ARBA00022723"/>
    </source>
</evidence>
<dbReference type="GO" id="GO:0005829">
    <property type="term" value="C:cytosol"/>
    <property type="evidence" value="ECO:0007669"/>
    <property type="project" value="TreeGrafter"/>
</dbReference>
<comment type="subunit">
    <text evidence="3 10">Homodimer.</text>
</comment>
<feature type="binding site" evidence="10">
    <location>
        <position position="284"/>
    </location>
    <ligand>
        <name>thiamine diphosphate</name>
        <dbReference type="ChEBI" id="CHEBI:58937"/>
    </ligand>
</feature>
<feature type="domain" description="Transketolase-like pyrimidine-binding" evidence="11">
    <location>
        <begin position="314"/>
        <end position="479"/>
    </location>
</feature>
<gene>
    <name evidence="10 12" type="primary">dxs</name>
    <name evidence="12" type="ORF">GCM10010912_22380</name>
</gene>
<comment type="caution">
    <text evidence="12">The sequence shown here is derived from an EMBL/GenBank/DDBJ whole genome shotgun (WGS) entry which is preliminary data.</text>
</comment>
<comment type="similarity">
    <text evidence="2 10">Belongs to the transketolase family. DXPS subfamily.</text>
</comment>
<evidence type="ECO:0000259" key="11">
    <source>
        <dbReference type="SMART" id="SM00861"/>
    </source>
</evidence>
<comment type="function">
    <text evidence="10">Catalyzes the acyloin condensation reaction between C atoms 2 and 3 of pyruvate and glyceraldehyde 3-phosphate to yield 1-deoxy-D-xylulose-5-phosphate (DXP).</text>
</comment>
<dbReference type="AlphaFoldDB" id="A0A917C7Z6"/>
<dbReference type="Proteomes" id="UP000637643">
    <property type="component" value="Unassembled WGS sequence"/>
</dbReference>
<dbReference type="NCBIfam" id="TIGR00204">
    <property type="entry name" value="dxs"/>
    <property type="match status" value="1"/>
</dbReference>
<dbReference type="Gene3D" id="3.40.50.970">
    <property type="match status" value="2"/>
</dbReference>
<dbReference type="GO" id="GO:0000287">
    <property type="term" value="F:magnesium ion binding"/>
    <property type="evidence" value="ECO:0007669"/>
    <property type="project" value="UniProtKB-UniRule"/>
</dbReference>
<sequence length="634" mass="70047">MLLPQINDPKQLKTLSVPELATLAEEIRRFLIEKLTVTGGHLGSNLGVVELTLALHYCYNSPKDKMIYDVGHQAYVHKILTGRQERFDTLRKYQGLCGFVKRSESEHDVWEAGHSSTSLSAAMGMALARDLKGEDNKVIAVIGDGALTGGMAFEALNHIGHEKRKLMVILNDNEMSIAPNVGAMHNYLSKIRSDRHYLRAKDEVEGLLKKIPAIGDRLAKTAERMKDSLKYMMVPGVLFEELGFTYLGPVDGHDLEKMIDTFHQADNVAGPVLVHVLTTKGKGYKPAETDFYKSHAISPYKIESGQALKAVGNPMYTEVFGQTLIELGHEDKRLIAVTPAMPGGSGLFPFAKEFPDRMIDVGIAEQHAATLCAALAMEGMKPVFAVYSTFMQRAYDQIVHDICRHNANVMFAIDRAGFVGADGETHQGVYDIAFMRHIPNMVMMMPKDENELRHMMKTALEYNDGPIAYRYPRISGTGVKLDTELSVLPIGSWERLRPGDEFAVLACGPMLQVAEEAADSLKREGIQLSVVNARFLKPLDHSMLLDLARAGTGMVVLEEASQAGSLGSAVLEFFAEHELYDTRVHLMGVPDIFVEHGSIKEQRLETGLTAQALCERIKSMKALSAFSYKTTSSS</sequence>
<dbReference type="CDD" id="cd02007">
    <property type="entry name" value="TPP_DXS"/>
    <property type="match status" value="1"/>
</dbReference>
<evidence type="ECO:0000256" key="6">
    <source>
        <dbReference type="ARBA" id="ARBA00022842"/>
    </source>
</evidence>
<dbReference type="InterPro" id="IPR033248">
    <property type="entry name" value="Transketolase_C"/>
</dbReference>
<evidence type="ECO:0000313" key="12">
    <source>
        <dbReference type="EMBL" id="GGF76771.1"/>
    </source>
</evidence>
<evidence type="ECO:0000256" key="10">
    <source>
        <dbReference type="HAMAP-Rule" id="MF_00315"/>
    </source>
</evidence>
<dbReference type="PANTHER" id="PTHR43322:SF5">
    <property type="entry name" value="1-DEOXY-D-XYLULOSE-5-PHOSPHATE SYNTHASE, CHLOROPLASTIC"/>
    <property type="match status" value="1"/>
</dbReference>
<dbReference type="InterPro" id="IPR005477">
    <property type="entry name" value="Dxylulose-5-P_synthase"/>
</dbReference>
<keyword evidence="7 10" id="KW-0784">Thiamine biosynthesis</keyword>
<keyword evidence="13" id="KW-1185">Reference proteome</keyword>
<dbReference type="GO" id="GO:0030976">
    <property type="term" value="F:thiamine pyrophosphate binding"/>
    <property type="evidence" value="ECO:0007669"/>
    <property type="project" value="UniProtKB-UniRule"/>
</dbReference>
<feature type="binding site" evidence="10">
    <location>
        <position position="365"/>
    </location>
    <ligand>
        <name>thiamine diphosphate</name>
        <dbReference type="ChEBI" id="CHEBI:58937"/>
    </ligand>
</feature>
<feature type="binding site" evidence="10">
    <location>
        <position position="173"/>
    </location>
    <ligand>
        <name>thiamine diphosphate</name>
        <dbReference type="ChEBI" id="CHEBI:58937"/>
    </ligand>
</feature>
<comment type="pathway">
    <text evidence="1 10">Metabolic intermediate biosynthesis; 1-deoxy-D-xylulose 5-phosphate biosynthesis; 1-deoxy-D-xylulose 5-phosphate from D-glyceraldehyde 3-phosphate and pyruvate: step 1/1.</text>
</comment>
<dbReference type="EC" id="2.2.1.7" evidence="10"/>
<comment type="catalytic activity">
    <reaction evidence="10">
        <text>D-glyceraldehyde 3-phosphate + pyruvate + H(+) = 1-deoxy-D-xylulose 5-phosphate + CO2</text>
        <dbReference type="Rhea" id="RHEA:12605"/>
        <dbReference type="ChEBI" id="CHEBI:15361"/>
        <dbReference type="ChEBI" id="CHEBI:15378"/>
        <dbReference type="ChEBI" id="CHEBI:16526"/>
        <dbReference type="ChEBI" id="CHEBI:57792"/>
        <dbReference type="ChEBI" id="CHEBI:59776"/>
        <dbReference type="EC" id="2.2.1.7"/>
    </reaction>
</comment>
<dbReference type="CDD" id="cd07033">
    <property type="entry name" value="TPP_PYR_DXS_TK_like"/>
    <property type="match status" value="1"/>
</dbReference>
<protein>
    <recommendedName>
        <fullName evidence="10">1-deoxy-D-xylulose-5-phosphate synthase</fullName>
        <ecNumber evidence="10">2.2.1.7</ecNumber>
    </recommendedName>
    <alternativeName>
        <fullName evidence="10">1-deoxyxylulose-5-phosphate synthase</fullName>
        <shortName evidence="10">DXP synthase</shortName>
        <shortName evidence="10">DXPS</shortName>
    </alternativeName>
</protein>
<evidence type="ECO:0000256" key="4">
    <source>
        <dbReference type="ARBA" id="ARBA00022679"/>
    </source>
</evidence>
<dbReference type="RefSeq" id="WP_189024782.1">
    <property type="nucleotide sequence ID" value="NZ_BMKR01000007.1"/>
</dbReference>
<keyword evidence="5 10" id="KW-0479">Metal-binding</keyword>
<dbReference type="InterPro" id="IPR005475">
    <property type="entry name" value="Transketolase-like_Pyr-bd"/>
</dbReference>
<keyword evidence="6 10" id="KW-0460">Magnesium</keyword>
<evidence type="ECO:0000256" key="9">
    <source>
        <dbReference type="ARBA" id="ARBA00023229"/>
    </source>
</evidence>
<dbReference type="PROSITE" id="PS00801">
    <property type="entry name" value="TRANSKETOLASE_1"/>
    <property type="match status" value="1"/>
</dbReference>
<feature type="binding site" evidence="10">
    <location>
        <position position="144"/>
    </location>
    <ligand>
        <name>Mg(2+)</name>
        <dbReference type="ChEBI" id="CHEBI:18420"/>
    </ligand>
</feature>
<feature type="binding site" evidence="10">
    <location>
        <position position="72"/>
    </location>
    <ligand>
        <name>thiamine diphosphate</name>
        <dbReference type="ChEBI" id="CHEBI:58937"/>
    </ligand>
</feature>
<dbReference type="GO" id="GO:0008661">
    <property type="term" value="F:1-deoxy-D-xylulose-5-phosphate synthase activity"/>
    <property type="evidence" value="ECO:0007669"/>
    <property type="project" value="UniProtKB-UniRule"/>
</dbReference>
<feature type="binding site" evidence="10">
    <location>
        <begin position="113"/>
        <end position="115"/>
    </location>
    <ligand>
        <name>thiamine diphosphate</name>
        <dbReference type="ChEBI" id="CHEBI:58937"/>
    </ligand>
</feature>
<feature type="binding site" evidence="10">
    <location>
        <begin position="145"/>
        <end position="146"/>
    </location>
    <ligand>
        <name>thiamine diphosphate</name>
        <dbReference type="ChEBI" id="CHEBI:58937"/>
    </ligand>
</feature>
<dbReference type="FunFam" id="3.40.50.970:FF:000030">
    <property type="entry name" value="1-deoxy-D-xylulose-5-phosphate synthase"/>
    <property type="match status" value="1"/>
</dbReference>
<dbReference type="NCBIfam" id="NF003933">
    <property type="entry name" value="PRK05444.2-2"/>
    <property type="match status" value="1"/>
</dbReference>
<dbReference type="SMART" id="SM00861">
    <property type="entry name" value="Transket_pyr"/>
    <property type="match status" value="1"/>
</dbReference>
<dbReference type="Pfam" id="PF02780">
    <property type="entry name" value="Transketolase_C"/>
    <property type="match status" value="1"/>
</dbReference>
<dbReference type="InterPro" id="IPR009014">
    <property type="entry name" value="Transketo_C/PFOR_II"/>
</dbReference>
<reference evidence="12" key="1">
    <citation type="journal article" date="2014" name="Int. J. Syst. Evol. Microbiol.">
        <title>Complete genome sequence of Corynebacterium casei LMG S-19264T (=DSM 44701T), isolated from a smear-ripened cheese.</title>
        <authorList>
            <consortium name="US DOE Joint Genome Institute (JGI-PGF)"/>
            <person name="Walter F."/>
            <person name="Albersmeier A."/>
            <person name="Kalinowski J."/>
            <person name="Ruckert C."/>
        </authorList>
    </citation>
    <scope>NUCLEOTIDE SEQUENCE</scope>
    <source>
        <strain evidence="12">CGMCC 1.16134</strain>
    </source>
</reference>
<accession>A0A917C7Z6</accession>
<evidence type="ECO:0000256" key="8">
    <source>
        <dbReference type="ARBA" id="ARBA00023052"/>
    </source>
</evidence>
<dbReference type="InterPro" id="IPR020826">
    <property type="entry name" value="Transketolase_BS"/>
</dbReference>
<dbReference type="SUPFAM" id="SSF52518">
    <property type="entry name" value="Thiamin diphosphate-binding fold (THDP-binding)"/>
    <property type="match status" value="2"/>
</dbReference>
<organism evidence="12 13">
    <name type="scientific">Paenibacillus albidus</name>
    <dbReference type="NCBI Taxonomy" id="2041023"/>
    <lineage>
        <taxon>Bacteria</taxon>
        <taxon>Bacillati</taxon>
        <taxon>Bacillota</taxon>
        <taxon>Bacilli</taxon>
        <taxon>Bacillales</taxon>
        <taxon>Paenibacillaceae</taxon>
        <taxon>Paenibacillus</taxon>
    </lineage>
</organism>
<keyword evidence="9 10" id="KW-0414">Isoprene biosynthesis</keyword>
<dbReference type="EMBL" id="BMKR01000007">
    <property type="protein sequence ID" value="GGF76771.1"/>
    <property type="molecule type" value="Genomic_DNA"/>
</dbReference>
<comment type="cofactor">
    <cofactor evidence="10">
        <name>Mg(2+)</name>
        <dbReference type="ChEBI" id="CHEBI:18420"/>
    </cofactor>
    <text evidence="10">Binds 1 Mg(2+) ion per subunit.</text>
</comment>